<dbReference type="Proteomes" id="UP000268014">
    <property type="component" value="Unassembled WGS sequence"/>
</dbReference>
<sequence>MPVYNIRICRETCLLENARLSDASMMLRMGMSNDTCDMCEAK</sequence>
<organism evidence="3">
    <name type="scientific">Haemonchus placei</name>
    <name type="common">Barber's pole worm</name>
    <dbReference type="NCBI Taxonomy" id="6290"/>
    <lineage>
        <taxon>Eukaryota</taxon>
        <taxon>Metazoa</taxon>
        <taxon>Ecdysozoa</taxon>
        <taxon>Nematoda</taxon>
        <taxon>Chromadorea</taxon>
        <taxon>Rhabditida</taxon>
        <taxon>Rhabditina</taxon>
        <taxon>Rhabditomorpha</taxon>
        <taxon>Strongyloidea</taxon>
        <taxon>Trichostrongylidae</taxon>
        <taxon>Haemonchus</taxon>
    </lineage>
</organism>
<gene>
    <name evidence="1" type="ORF">HPLM_LOCUS176</name>
</gene>
<protein>
    <submittedName>
        <fullName evidence="3">Zinc-ribbon_6 domain-containing protein</fullName>
    </submittedName>
</protein>
<dbReference type="AlphaFoldDB" id="A0A0N4VSA8"/>
<reference evidence="1 2" key="2">
    <citation type="submission" date="2018-11" db="EMBL/GenBank/DDBJ databases">
        <authorList>
            <consortium name="Pathogen Informatics"/>
        </authorList>
    </citation>
    <scope>NUCLEOTIDE SEQUENCE [LARGE SCALE GENOMIC DNA]</scope>
    <source>
        <strain evidence="1 2">MHpl1</strain>
    </source>
</reference>
<evidence type="ECO:0000313" key="2">
    <source>
        <dbReference type="Proteomes" id="UP000268014"/>
    </source>
</evidence>
<dbReference type="WBParaSite" id="HPLM_0000017501-mRNA-1">
    <property type="protein sequence ID" value="HPLM_0000017501-mRNA-1"/>
    <property type="gene ID" value="HPLM_0000017501"/>
</dbReference>
<dbReference type="EMBL" id="UZAF01000095">
    <property type="protein sequence ID" value="VDO04684.1"/>
    <property type="molecule type" value="Genomic_DNA"/>
</dbReference>
<evidence type="ECO:0000313" key="1">
    <source>
        <dbReference type="EMBL" id="VDO04684.1"/>
    </source>
</evidence>
<proteinExistence type="predicted"/>
<keyword evidence="2" id="KW-1185">Reference proteome</keyword>
<name>A0A0N4VSA8_HAEPC</name>
<reference evidence="3" key="1">
    <citation type="submission" date="2017-02" db="UniProtKB">
        <authorList>
            <consortium name="WormBaseParasite"/>
        </authorList>
    </citation>
    <scope>IDENTIFICATION</scope>
</reference>
<evidence type="ECO:0000313" key="3">
    <source>
        <dbReference type="WBParaSite" id="HPLM_0000017501-mRNA-1"/>
    </source>
</evidence>
<accession>A0A0N4VSA8</accession>